<feature type="active site" evidence="15">
    <location>
        <position position="72"/>
    </location>
</feature>
<dbReference type="InterPro" id="IPR002933">
    <property type="entry name" value="Peptidase_M20"/>
</dbReference>
<dbReference type="Proteomes" id="UP000013243">
    <property type="component" value="Chromosome"/>
</dbReference>
<dbReference type="CDD" id="cd03891">
    <property type="entry name" value="M20_DapE_proteobac"/>
    <property type="match status" value="1"/>
</dbReference>
<evidence type="ECO:0000256" key="8">
    <source>
        <dbReference type="ARBA" id="ARBA00022801"/>
    </source>
</evidence>
<evidence type="ECO:0000256" key="14">
    <source>
        <dbReference type="ARBA" id="ARBA00051301"/>
    </source>
</evidence>
<comment type="function">
    <text evidence="15">Catalyzes the hydrolysis of N-succinyl-L,L-diaminopimelic acid (SDAP), forming succinate and LL-2,6-diaminopimelate (DAP), an intermediate involved in the bacterial biosynthesis of lysine and meso-diaminopimelic acid, an essential component of bacterial cell walls.</text>
</comment>
<dbReference type="InterPro" id="IPR011650">
    <property type="entry name" value="Peptidase_M20_dimer"/>
</dbReference>
<dbReference type="NCBIfam" id="NF009557">
    <property type="entry name" value="PRK13009.1"/>
    <property type="match status" value="1"/>
</dbReference>
<reference evidence="17 18" key="1">
    <citation type="journal article" date="2016" name="ISME J.">
        <title>Global occurrence and heterogeneity of the Roseobacter-clade species Ruegeria mobilis.</title>
        <authorList>
            <person name="Sonnenschein E."/>
            <person name="Gram L."/>
        </authorList>
    </citation>
    <scope>NUCLEOTIDE SEQUENCE [LARGE SCALE GENOMIC DNA]</scope>
    <source>
        <strain evidence="17 18">F1926</strain>
    </source>
</reference>
<dbReference type="Gene3D" id="3.40.630.10">
    <property type="entry name" value="Zn peptidases"/>
    <property type="match status" value="2"/>
</dbReference>
<dbReference type="UniPathway" id="UPA00034">
    <property type="reaction ID" value="UER00021"/>
</dbReference>
<evidence type="ECO:0000256" key="1">
    <source>
        <dbReference type="ARBA" id="ARBA00005130"/>
    </source>
</evidence>
<evidence type="ECO:0000256" key="3">
    <source>
        <dbReference type="ARBA" id="ARBA00011738"/>
    </source>
</evidence>
<dbReference type="SUPFAM" id="SSF55031">
    <property type="entry name" value="Bacterial exopeptidase dimerisation domain"/>
    <property type="match status" value="1"/>
</dbReference>
<dbReference type="InterPro" id="IPR050072">
    <property type="entry name" value="Peptidase_M20A"/>
</dbReference>
<dbReference type="NCBIfam" id="TIGR01246">
    <property type="entry name" value="dapE_proteo"/>
    <property type="match status" value="1"/>
</dbReference>
<dbReference type="KEGG" id="rmb:K529_015255"/>
<dbReference type="HAMAP" id="MF_01690">
    <property type="entry name" value="DapE"/>
    <property type="match status" value="1"/>
</dbReference>
<name>A0A1B1A6E7_9RHOB</name>
<dbReference type="Pfam" id="PF07687">
    <property type="entry name" value="M20_dimer"/>
    <property type="match status" value="1"/>
</dbReference>
<comment type="pathway">
    <text evidence="1 15">Amino-acid biosynthesis; L-lysine biosynthesis via DAP pathway; LL-2,6-diaminopimelate from (S)-tetrahydrodipicolinate (succinylase route): step 3/3.</text>
</comment>
<dbReference type="OrthoDB" id="9809784at2"/>
<feature type="binding site" evidence="15">
    <location>
        <position position="137"/>
    </location>
    <ligand>
        <name>Zn(2+)</name>
        <dbReference type="ChEBI" id="CHEBI:29105"/>
        <label>2</label>
    </ligand>
</feature>
<keyword evidence="7 15" id="KW-0479">Metal-binding</keyword>
<dbReference type="InterPro" id="IPR005941">
    <property type="entry name" value="DapE_proteobac"/>
</dbReference>
<feature type="binding site" evidence="15">
    <location>
        <position position="70"/>
    </location>
    <ligand>
        <name>Zn(2+)</name>
        <dbReference type="ChEBI" id="CHEBI:29105"/>
        <label>1</label>
    </ligand>
</feature>
<feature type="binding site" evidence="15">
    <location>
        <position position="354"/>
    </location>
    <ligand>
        <name>Zn(2+)</name>
        <dbReference type="ChEBI" id="CHEBI:29105"/>
        <label>2</label>
    </ligand>
</feature>
<dbReference type="GO" id="GO:0009089">
    <property type="term" value="P:lysine biosynthetic process via diaminopimelate"/>
    <property type="evidence" value="ECO:0007669"/>
    <property type="project" value="UniProtKB-UniRule"/>
</dbReference>
<evidence type="ECO:0000256" key="5">
    <source>
        <dbReference type="ARBA" id="ARBA00022391"/>
    </source>
</evidence>
<sequence length="381" mass="40702">MTVTDPVQLTADLVRCPSVTPSEGGALVLLERLLSGAGFACTRVDRGEVSNLFARWGDKGHARTFGFNGHTDVVPVGDAAAWTHDPFSAEVVEGVMYGRGTTDMKSGVAAFAAAAIDFVRETPPDGAVVLTITGDEEGDAVDGTTALLDYMDQAGEKMSVCLVGEPTCPNHMGEMIKIGRRGSMTAWFTVTGVQGHSAYPHRANNPLNGLSRLMDRLGSHQLDEGSEHFDASTLAIVTIDTGNPATNVIPAQGRAAVNIRFNDLHSGTSLTDWLQSEADKIAEEFGLKVEMKVQISGESFITPPGDLSELVSKAVQTETNHVPELSTTGGTSDARFVKAHCPVVEFGLVGKTMHQVDENVEVAQIHQLKSIYTRILTDYFA</sequence>
<dbReference type="Pfam" id="PF01546">
    <property type="entry name" value="Peptidase_M20"/>
    <property type="match status" value="1"/>
</dbReference>
<dbReference type="GeneID" id="28251219"/>
<dbReference type="PANTHER" id="PTHR43808">
    <property type="entry name" value="ACETYLORNITHINE DEACETYLASE"/>
    <property type="match status" value="1"/>
</dbReference>
<evidence type="ECO:0000256" key="15">
    <source>
        <dbReference type="HAMAP-Rule" id="MF_01690"/>
    </source>
</evidence>
<protein>
    <recommendedName>
        <fullName evidence="5 15">Succinyl-diaminopimelate desuccinylase</fullName>
        <shortName evidence="15">SDAP desuccinylase</shortName>
        <ecNumber evidence="4 15">3.5.1.18</ecNumber>
    </recommendedName>
    <alternativeName>
        <fullName evidence="13 15">N-succinyl-LL-2,6-diaminoheptanedioate amidohydrolase</fullName>
    </alternativeName>
</protein>
<keyword evidence="12 15" id="KW-0170">Cobalt</keyword>
<dbReference type="GO" id="GO:0009014">
    <property type="term" value="F:succinyl-diaminopimelate desuccinylase activity"/>
    <property type="evidence" value="ECO:0007669"/>
    <property type="project" value="UniProtKB-UniRule"/>
</dbReference>
<evidence type="ECO:0000256" key="12">
    <source>
        <dbReference type="ARBA" id="ARBA00023285"/>
    </source>
</evidence>
<dbReference type="AlphaFoldDB" id="A0A1B1A6E7"/>
<evidence type="ECO:0000259" key="16">
    <source>
        <dbReference type="Pfam" id="PF07687"/>
    </source>
</evidence>
<evidence type="ECO:0000256" key="2">
    <source>
        <dbReference type="ARBA" id="ARBA00006746"/>
    </source>
</evidence>
<dbReference type="GO" id="GO:0019877">
    <property type="term" value="P:diaminopimelate biosynthetic process"/>
    <property type="evidence" value="ECO:0007669"/>
    <property type="project" value="UniProtKB-UniRule"/>
</dbReference>
<comment type="catalytic activity">
    <reaction evidence="14 15">
        <text>N-succinyl-(2S,6S)-2,6-diaminopimelate + H2O = (2S,6S)-2,6-diaminopimelate + succinate</text>
        <dbReference type="Rhea" id="RHEA:22608"/>
        <dbReference type="ChEBI" id="CHEBI:15377"/>
        <dbReference type="ChEBI" id="CHEBI:30031"/>
        <dbReference type="ChEBI" id="CHEBI:57609"/>
        <dbReference type="ChEBI" id="CHEBI:58087"/>
        <dbReference type="EC" id="3.5.1.18"/>
    </reaction>
</comment>
<keyword evidence="8 15" id="KW-0378">Hydrolase</keyword>
<dbReference type="STRING" id="1265309.K529_015255"/>
<feature type="binding site" evidence="15">
    <location>
        <position position="103"/>
    </location>
    <ligand>
        <name>Zn(2+)</name>
        <dbReference type="ChEBI" id="CHEBI:29105"/>
        <label>1</label>
    </ligand>
</feature>
<evidence type="ECO:0000256" key="10">
    <source>
        <dbReference type="ARBA" id="ARBA00022915"/>
    </source>
</evidence>
<gene>
    <name evidence="15" type="primary">dapE</name>
    <name evidence="17" type="ORF">K529_015255</name>
</gene>
<evidence type="ECO:0000256" key="11">
    <source>
        <dbReference type="ARBA" id="ARBA00023154"/>
    </source>
</evidence>
<comment type="similarity">
    <text evidence="2 15">Belongs to the peptidase M20A family. DapE subfamily.</text>
</comment>
<keyword evidence="6 15" id="KW-0028">Amino-acid biosynthesis</keyword>
<feature type="binding site" evidence="15">
    <location>
        <position position="165"/>
    </location>
    <ligand>
        <name>Zn(2+)</name>
        <dbReference type="ChEBI" id="CHEBI:29105"/>
        <label>1</label>
    </ligand>
</feature>
<feature type="active site" description="Proton acceptor" evidence="15">
    <location>
        <position position="136"/>
    </location>
</feature>
<evidence type="ECO:0000256" key="9">
    <source>
        <dbReference type="ARBA" id="ARBA00022833"/>
    </source>
</evidence>
<organism evidence="17 18">
    <name type="scientific">Tritonibacter mobilis F1926</name>
    <dbReference type="NCBI Taxonomy" id="1265309"/>
    <lineage>
        <taxon>Bacteria</taxon>
        <taxon>Pseudomonadati</taxon>
        <taxon>Pseudomonadota</taxon>
        <taxon>Alphaproteobacteria</taxon>
        <taxon>Rhodobacterales</taxon>
        <taxon>Paracoccaceae</taxon>
        <taxon>Tritonibacter</taxon>
    </lineage>
</organism>
<evidence type="ECO:0000313" key="17">
    <source>
        <dbReference type="EMBL" id="ANP42135.1"/>
    </source>
</evidence>
<dbReference type="PANTHER" id="PTHR43808:SF31">
    <property type="entry name" value="N-ACETYL-L-CITRULLINE DEACETYLASE"/>
    <property type="match status" value="1"/>
</dbReference>
<dbReference type="RefSeq" id="WP_005624534.1">
    <property type="nucleotide sequence ID" value="NZ_CP015230.1"/>
</dbReference>
<dbReference type="PROSITE" id="PS00759">
    <property type="entry name" value="ARGE_DAPE_CPG2_2"/>
    <property type="match status" value="1"/>
</dbReference>
<keyword evidence="9 15" id="KW-0862">Zinc</keyword>
<dbReference type="InterPro" id="IPR036264">
    <property type="entry name" value="Bact_exopeptidase_dim_dom"/>
</dbReference>
<keyword evidence="11 15" id="KW-0457">Lysine biosynthesis</keyword>
<accession>A0A1B1A6E7</accession>
<evidence type="ECO:0000313" key="18">
    <source>
        <dbReference type="Proteomes" id="UP000013243"/>
    </source>
</evidence>
<dbReference type="GO" id="GO:0050897">
    <property type="term" value="F:cobalt ion binding"/>
    <property type="evidence" value="ECO:0007669"/>
    <property type="project" value="UniProtKB-UniRule"/>
</dbReference>
<dbReference type="GO" id="GO:0008777">
    <property type="term" value="F:acetylornithine deacetylase activity"/>
    <property type="evidence" value="ECO:0007669"/>
    <property type="project" value="TreeGrafter"/>
</dbReference>
<proteinExistence type="inferred from homology"/>
<evidence type="ECO:0000256" key="13">
    <source>
        <dbReference type="ARBA" id="ARBA00031891"/>
    </source>
</evidence>
<comment type="cofactor">
    <cofactor evidence="15">
        <name>Zn(2+)</name>
        <dbReference type="ChEBI" id="CHEBI:29105"/>
    </cofactor>
    <cofactor evidence="15">
        <name>Co(2+)</name>
        <dbReference type="ChEBI" id="CHEBI:48828"/>
    </cofactor>
    <text evidence="15">Binds 2 Zn(2+) or Co(2+) ions per subunit.</text>
</comment>
<comment type="subunit">
    <text evidence="3 15">Homodimer.</text>
</comment>
<dbReference type="GO" id="GO:0006526">
    <property type="term" value="P:L-arginine biosynthetic process"/>
    <property type="evidence" value="ECO:0007669"/>
    <property type="project" value="TreeGrafter"/>
</dbReference>
<keyword evidence="10 15" id="KW-0220">Diaminopimelate biosynthesis</keyword>
<feature type="domain" description="Peptidase M20 dimerisation" evidence="16">
    <location>
        <begin position="178"/>
        <end position="284"/>
    </location>
</feature>
<evidence type="ECO:0000256" key="6">
    <source>
        <dbReference type="ARBA" id="ARBA00022605"/>
    </source>
</evidence>
<evidence type="ECO:0000256" key="7">
    <source>
        <dbReference type="ARBA" id="ARBA00022723"/>
    </source>
</evidence>
<dbReference type="EMBL" id="CP015230">
    <property type="protein sequence ID" value="ANP42135.1"/>
    <property type="molecule type" value="Genomic_DNA"/>
</dbReference>
<dbReference type="EC" id="3.5.1.18" evidence="4 15"/>
<feature type="binding site" evidence="15">
    <location>
        <position position="103"/>
    </location>
    <ligand>
        <name>Zn(2+)</name>
        <dbReference type="ChEBI" id="CHEBI:29105"/>
        <label>2</label>
    </ligand>
</feature>
<dbReference type="GO" id="GO:0008270">
    <property type="term" value="F:zinc ion binding"/>
    <property type="evidence" value="ECO:0007669"/>
    <property type="project" value="UniProtKB-UniRule"/>
</dbReference>
<dbReference type="InterPro" id="IPR001261">
    <property type="entry name" value="ArgE/DapE_CS"/>
</dbReference>
<dbReference type="SUPFAM" id="SSF53187">
    <property type="entry name" value="Zn-dependent exopeptidases"/>
    <property type="match status" value="1"/>
</dbReference>
<evidence type="ECO:0000256" key="4">
    <source>
        <dbReference type="ARBA" id="ARBA00011921"/>
    </source>
</evidence>